<keyword evidence="5 9" id="KW-0418">Kinase</keyword>
<dbReference type="CDD" id="cd05153">
    <property type="entry name" value="HomoserineK_II"/>
    <property type="match status" value="1"/>
</dbReference>
<evidence type="ECO:0000256" key="7">
    <source>
        <dbReference type="ARBA" id="ARBA00038240"/>
    </source>
</evidence>
<dbReference type="EMBL" id="MLJW01000245">
    <property type="protein sequence ID" value="OIQ91928.1"/>
    <property type="molecule type" value="Genomic_DNA"/>
</dbReference>
<dbReference type="Gene3D" id="3.90.1200.10">
    <property type="match status" value="1"/>
</dbReference>
<evidence type="ECO:0000259" key="8">
    <source>
        <dbReference type="Pfam" id="PF01636"/>
    </source>
</evidence>
<dbReference type="InterPro" id="IPR050249">
    <property type="entry name" value="Pseudomonas-type_ThrB"/>
</dbReference>
<dbReference type="NCBIfam" id="TIGR00938">
    <property type="entry name" value="thrB_alt"/>
    <property type="match status" value="1"/>
</dbReference>
<evidence type="ECO:0000256" key="4">
    <source>
        <dbReference type="ARBA" id="ARBA00022741"/>
    </source>
</evidence>
<reference evidence="9" key="1">
    <citation type="submission" date="2016-10" db="EMBL/GenBank/DDBJ databases">
        <title>Sequence of Gallionella enrichment culture.</title>
        <authorList>
            <person name="Poehlein A."/>
            <person name="Muehling M."/>
            <person name="Daniel R."/>
        </authorList>
    </citation>
    <scope>NUCLEOTIDE SEQUENCE</scope>
</reference>
<keyword evidence="6" id="KW-0067">ATP-binding</keyword>
<comment type="caution">
    <text evidence="9">The sequence shown here is derived from an EMBL/GenBank/DDBJ whole genome shotgun (WGS) entry which is preliminary data.</text>
</comment>
<name>A0A1J5R7F2_9ZZZZ</name>
<keyword evidence="2 9" id="KW-0808">Transferase</keyword>
<keyword evidence="4" id="KW-0547">Nucleotide-binding</keyword>
<evidence type="ECO:0000313" key="9">
    <source>
        <dbReference type="EMBL" id="OIQ91928.1"/>
    </source>
</evidence>
<evidence type="ECO:0000256" key="2">
    <source>
        <dbReference type="ARBA" id="ARBA00022679"/>
    </source>
</evidence>
<keyword evidence="1" id="KW-0028">Amino-acid biosynthesis</keyword>
<dbReference type="GO" id="GO:0004413">
    <property type="term" value="F:homoserine kinase activity"/>
    <property type="evidence" value="ECO:0007669"/>
    <property type="project" value="UniProtKB-EC"/>
</dbReference>
<evidence type="ECO:0000256" key="1">
    <source>
        <dbReference type="ARBA" id="ARBA00022605"/>
    </source>
</evidence>
<dbReference type="SUPFAM" id="SSF56112">
    <property type="entry name" value="Protein kinase-like (PK-like)"/>
    <property type="match status" value="1"/>
</dbReference>
<dbReference type="InterPro" id="IPR005280">
    <property type="entry name" value="Homoserine_kinase_II"/>
</dbReference>
<dbReference type="GO" id="GO:0005524">
    <property type="term" value="F:ATP binding"/>
    <property type="evidence" value="ECO:0007669"/>
    <property type="project" value="UniProtKB-KW"/>
</dbReference>
<dbReference type="Gene3D" id="3.30.200.20">
    <property type="entry name" value="Phosphorylase Kinase, domain 1"/>
    <property type="match status" value="1"/>
</dbReference>
<protein>
    <submittedName>
        <fullName evidence="9">Homoserine kinase</fullName>
        <ecNumber evidence="9">2.7.1.39</ecNumber>
    </submittedName>
</protein>
<comment type="similarity">
    <text evidence="7">Belongs to the pseudomonas-type ThrB family.</text>
</comment>
<accession>A0A1J5R7F2</accession>
<dbReference type="HAMAP" id="MF_00301">
    <property type="entry name" value="Homoser_kinase_2"/>
    <property type="match status" value="1"/>
</dbReference>
<dbReference type="GO" id="GO:0009088">
    <property type="term" value="P:threonine biosynthetic process"/>
    <property type="evidence" value="ECO:0007669"/>
    <property type="project" value="UniProtKB-KW"/>
</dbReference>
<dbReference type="NCBIfam" id="NF003558">
    <property type="entry name" value="PRK05231.1"/>
    <property type="match status" value="1"/>
</dbReference>
<dbReference type="PANTHER" id="PTHR21064">
    <property type="entry name" value="AMINOGLYCOSIDE PHOSPHOTRANSFERASE DOMAIN-CONTAINING PROTEIN-RELATED"/>
    <property type="match status" value="1"/>
</dbReference>
<dbReference type="InterPro" id="IPR002575">
    <property type="entry name" value="Aminoglycoside_PTrfase"/>
</dbReference>
<evidence type="ECO:0000256" key="6">
    <source>
        <dbReference type="ARBA" id="ARBA00022840"/>
    </source>
</evidence>
<sequence length="320" mass="35668">MSVFTSVSVQQLQVWLQDYAIGELVDLKGISSGVTNTNYFVTTSQDKYVLTLFEHNALAELPYFIDLMSHLAAQGIPCPRPITDNAGVGLHMLNGKPAALVSCLKGRDVTAPSVTQCAAVGTVLAQMHLAGQSFEAQYPQHQSVNQRGEDWRIRTATQVMSHLPAEDQVLLQETLAFQTAFDTTQLPVGVIHADLFRDNVLFDEDQIGGLIDFYYACHGVLAYDLAIAVNDWCVHADGSFDQVRLDAMLQAYRAVRPFNSHELSAWSGLLRVAALRFWLSRLYDQIYPQAGELTHAKDPDHFKRILQHRTKLYAALNKDC</sequence>
<dbReference type="Pfam" id="PF01636">
    <property type="entry name" value="APH"/>
    <property type="match status" value="1"/>
</dbReference>
<dbReference type="AlphaFoldDB" id="A0A1J5R7F2"/>
<dbReference type="EC" id="2.7.1.39" evidence="9"/>
<gene>
    <name evidence="9" type="primary">thrB_8</name>
    <name evidence="9" type="ORF">GALL_261320</name>
</gene>
<feature type="domain" description="Aminoglycoside phosphotransferase" evidence="8">
    <location>
        <begin position="27"/>
        <end position="258"/>
    </location>
</feature>
<dbReference type="PANTHER" id="PTHR21064:SF6">
    <property type="entry name" value="AMINOGLYCOSIDE PHOSPHOTRANSFERASE DOMAIN-CONTAINING PROTEIN"/>
    <property type="match status" value="1"/>
</dbReference>
<evidence type="ECO:0000256" key="3">
    <source>
        <dbReference type="ARBA" id="ARBA00022697"/>
    </source>
</evidence>
<proteinExistence type="inferred from homology"/>
<organism evidence="9">
    <name type="scientific">mine drainage metagenome</name>
    <dbReference type="NCBI Taxonomy" id="410659"/>
    <lineage>
        <taxon>unclassified sequences</taxon>
        <taxon>metagenomes</taxon>
        <taxon>ecological metagenomes</taxon>
    </lineage>
</organism>
<keyword evidence="3" id="KW-0791">Threonine biosynthesis</keyword>
<evidence type="ECO:0000256" key="5">
    <source>
        <dbReference type="ARBA" id="ARBA00022777"/>
    </source>
</evidence>
<dbReference type="InterPro" id="IPR011009">
    <property type="entry name" value="Kinase-like_dom_sf"/>
</dbReference>